<protein>
    <submittedName>
        <fullName evidence="2">Uncharacterized protein</fullName>
    </submittedName>
</protein>
<accession>A0ABQ9FN77</accession>
<sequence length="73" mass="8329">MDHYVSECKSVVYSPKFDNSKPGSQGQDRNSAPYGSYVNIPPYSPYPNGSSPLFKKTPKVWLLRLMKNLKFEI</sequence>
<name>A0ABQ9FN77_TEGGR</name>
<reference evidence="2 3" key="1">
    <citation type="submission" date="2022-12" db="EMBL/GenBank/DDBJ databases">
        <title>Chromosome-level genome of Tegillarca granosa.</title>
        <authorList>
            <person name="Kim J."/>
        </authorList>
    </citation>
    <scope>NUCLEOTIDE SEQUENCE [LARGE SCALE GENOMIC DNA]</scope>
    <source>
        <strain evidence="2">Teg-2019</strain>
        <tissue evidence="2">Adductor muscle</tissue>
    </source>
</reference>
<evidence type="ECO:0000313" key="2">
    <source>
        <dbReference type="EMBL" id="KAJ8318727.1"/>
    </source>
</evidence>
<feature type="region of interest" description="Disordered" evidence="1">
    <location>
        <begin position="14"/>
        <end position="36"/>
    </location>
</feature>
<keyword evidence="3" id="KW-1185">Reference proteome</keyword>
<comment type="caution">
    <text evidence="2">The sequence shown here is derived from an EMBL/GenBank/DDBJ whole genome shotgun (WGS) entry which is preliminary data.</text>
</comment>
<proteinExistence type="predicted"/>
<dbReference type="Proteomes" id="UP001217089">
    <property type="component" value="Unassembled WGS sequence"/>
</dbReference>
<evidence type="ECO:0000256" key="1">
    <source>
        <dbReference type="SAM" id="MobiDB-lite"/>
    </source>
</evidence>
<dbReference type="EMBL" id="JARBDR010000214">
    <property type="protein sequence ID" value="KAJ8318727.1"/>
    <property type="molecule type" value="Genomic_DNA"/>
</dbReference>
<gene>
    <name evidence="2" type="ORF">KUTeg_003818</name>
</gene>
<evidence type="ECO:0000313" key="3">
    <source>
        <dbReference type="Proteomes" id="UP001217089"/>
    </source>
</evidence>
<feature type="compositionally biased region" description="Polar residues" evidence="1">
    <location>
        <begin position="21"/>
        <end position="30"/>
    </location>
</feature>
<organism evidence="2 3">
    <name type="scientific">Tegillarca granosa</name>
    <name type="common">Malaysian cockle</name>
    <name type="synonym">Anadara granosa</name>
    <dbReference type="NCBI Taxonomy" id="220873"/>
    <lineage>
        <taxon>Eukaryota</taxon>
        <taxon>Metazoa</taxon>
        <taxon>Spiralia</taxon>
        <taxon>Lophotrochozoa</taxon>
        <taxon>Mollusca</taxon>
        <taxon>Bivalvia</taxon>
        <taxon>Autobranchia</taxon>
        <taxon>Pteriomorphia</taxon>
        <taxon>Arcoida</taxon>
        <taxon>Arcoidea</taxon>
        <taxon>Arcidae</taxon>
        <taxon>Tegillarca</taxon>
    </lineage>
</organism>